<gene>
    <name evidence="2" type="ORF">ACEZDJ_40490</name>
</gene>
<accession>A0ABV6V1R1</accession>
<dbReference type="EMBL" id="JBHEZZ010000051">
    <property type="protein sequence ID" value="MFC1407571.1"/>
    <property type="molecule type" value="Genomic_DNA"/>
</dbReference>
<comment type="caution">
    <text evidence="2">The sequence shown here is derived from an EMBL/GenBank/DDBJ whole genome shotgun (WGS) entry which is preliminary data.</text>
</comment>
<dbReference type="Proteomes" id="UP001592528">
    <property type="component" value="Unassembled WGS sequence"/>
</dbReference>
<evidence type="ECO:0000313" key="3">
    <source>
        <dbReference type="Proteomes" id="UP001592528"/>
    </source>
</evidence>
<name>A0ABV6V1R1_9ACTN</name>
<reference evidence="2 3" key="1">
    <citation type="submission" date="2024-09" db="EMBL/GenBank/DDBJ databases">
        <authorList>
            <person name="Lee S.D."/>
        </authorList>
    </citation>
    <scope>NUCLEOTIDE SEQUENCE [LARGE SCALE GENOMIC DNA]</scope>
    <source>
        <strain evidence="2 3">N1-5</strain>
    </source>
</reference>
<organism evidence="2 3">
    <name type="scientific">Streptacidiphilus cavernicola</name>
    <dbReference type="NCBI Taxonomy" id="3342716"/>
    <lineage>
        <taxon>Bacteria</taxon>
        <taxon>Bacillati</taxon>
        <taxon>Actinomycetota</taxon>
        <taxon>Actinomycetes</taxon>
        <taxon>Kitasatosporales</taxon>
        <taxon>Streptomycetaceae</taxon>
        <taxon>Streptacidiphilus</taxon>
    </lineage>
</organism>
<keyword evidence="3" id="KW-1185">Reference proteome</keyword>
<evidence type="ECO:0000313" key="2">
    <source>
        <dbReference type="EMBL" id="MFC1407571.1"/>
    </source>
</evidence>
<protein>
    <submittedName>
        <fullName evidence="2">Uncharacterized protein</fullName>
    </submittedName>
</protein>
<feature type="region of interest" description="Disordered" evidence="1">
    <location>
        <begin position="46"/>
        <end position="72"/>
    </location>
</feature>
<proteinExistence type="predicted"/>
<sequence length="72" mass="7922">MVRVAAHDPVALAEIELYGELIIAAAATPFDRLSPDRIDQVLRVAANRPNDHADDEPERQLPRVPAQREGLA</sequence>
<evidence type="ECO:0000256" key="1">
    <source>
        <dbReference type="SAM" id="MobiDB-lite"/>
    </source>
</evidence>
<dbReference type="RefSeq" id="WP_037595657.1">
    <property type="nucleotide sequence ID" value="NZ_JBHEZZ010000051.1"/>
</dbReference>